<protein>
    <submittedName>
        <fullName evidence="1">Uncharacterized protein</fullName>
    </submittedName>
</protein>
<dbReference type="PANTHER" id="PTHR46883:SF1">
    <property type="entry name" value="BARDET-BIEDL SYNDROME 12 PROTEIN"/>
    <property type="match status" value="1"/>
</dbReference>
<dbReference type="GeneTree" id="ENSGT00390000008984"/>
<dbReference type="SUPFAM" id="SSF52029">
    <property type="entry name" value="GroEL apical domain-like"/>
    <property type="match status" value="1"/>
</dbReference>
<accession>A0A674B7X2</accession>
<proteinExistence type="predicted"/>
<dbReference type="InterPro" id="IPR042984">
    <property type="entry name" value="BBS12"/>
</dbReference>
<dbReference type="Ensembl" id="ENSSTUT00000071128.1">
    <property type="protein sequence ID" value="ENSSTUP00000067092.1"/>
    <property type="gene ID" value="ENSSTUG00000029337.1"/>
</dbReference>
<evidence type="ECO:0000313" key="1">
    <source>
        <dbReference type="Ensembl" id="ENSSTUP00000067092.1"/>
    </source>
</evidence>
<dbReference type="InParanoid" id="A0A674B7X2"/>
<dbReference type="InterPro" id="IPR027413">
    <property type="entry name" value="GROEL-like_equatorial_sf"/>
</dbReference>
<sequence>MEVVTAVEHFMSKNLVTCTLAGWSDDQSCVLPGCSYLVHHMKEQRWQVVLINRDLCEKYRHLGFNNKTDISHMTDKLDLNSLILVNGEASERLTQHCLRHCILVVDRVKPAILKDFAETTGAVPVTYATQLSKHCVGTEVEVSMWRDCSGNGRRASMAVNIFADCNALVTVVLTSSVHGKLQALTGSDRNLLPGAGTTEFLCVHHLQKHIEDNGLSLDTHFSRLLLIDDTEDGLMSQYMKHSAGKVYDNVTLKLEAWRKALDFVFLVLQTEIITELTIFISIGHILTDCDGCILESKLF</sequence>
<reference evidence="1" key="2">
    <citation type="submission" date="2025-09" db="UniProtKB">
        <authorList>
            <consortium name="Ensembl"/>
        </authorList>
    </citation>
    <scope>IDENTIFICATION</scope>
</reference>
<dbReference type="Proteomes" id="UP000472277">
    <property type="component" value="Chromosome 13"/>
</dbReference>
<dbReference type="SUPFAM" id="SSF48592">
    <property type="entry name" value="GroEL equatorial domain-like"/>
    <property type="match status" value="1"/>
</dbReference>
<name>A0A674B7X2_SALTR</name>
<keyword evidence="2" id="KW-1185">Reference proteome</keyword>
<dbReference type="InterPro" id="IPR027409">
    <property type="entry name" value="GroEL-like_apical_dom_sf"/>
</dbReference>
<reference evidence="1" key="1">
    <citation type="submission" date="2025-08" db="UniProtKB">
        <authorList>
            <consortium name="Ensembl"/>
        </authorList>
    </citation>
    <scope>IDENTIFICATION</scope>
</reference>
<organism evidence="1 2">
    <name type="scientific">Salmo trutta</name>
    <name type="common">Brown trout</name>
    <dbReference type="NCBI Taxonomy" id="8032"/>
    <lineage>
        <taxon>Eukaryota</taxon>
        <taxon>Metazoa</taxon>
        <taxon>Chordata</taxon>
        <taxon>Craniata</taxon>
        <taxon>Vertebrata</taxon>
        <taxon>Euteleostomi</taxon>
        <taxon>Actinopterygii</taxon>
        <taxon>Neopterygii</taxon>
        <taxon>Teleostei</taxon>
        <taxon>Protacanthopterygii</taxon>
        <taxon>Salmoniformes</taxon>
        <taxon>Salmonidae</taxon>
        <taxon>Salmoninae</taxon>
        <taxon>Salmo</taxon>
    </lineage>
</organism>
<dbReference type="PANTHER" id="PTHR46883">
    <property type="entry name" value="BARDET-BIEDL SYNDROME 12 PROTEIN"/>
    <property type="match status" value="1"/>
</dbReference>
<dbReference type="GO" id="GO:0045494">
    <property type="term" value="P:photoreceptor cell maintenance"/>
    <property type="evidence" value="ECO:0007669"/>
    <property type="project" value="TreeGrafter"/>
</dbReference>
<dbReference type="GO" id="GO:0051131">
    <property type="term" value="P:chaperone-mediated protein complex assembly"/>
    <property type="evidence" value="ECO:0007669"/>
    <property type="project" value="InterPro"/>
</dbReference>
<evidence type="ECO:0000313" key="2">
    <source>
        <dbReference type="Proteomes" id="UP000472277"/>
    </source>
</evidence>
<dbReference type="AlphaFoldDB" id="A0A674B7X2"/>
<dbReference type="Gene3D" id="3.50.7.10">
    <property type="entry name" value="GroEL"/>
    <property type="match status" value="1"/>
</dbReference>
<dbReference type="OMA" id="HITNRAN"/>